<gene>
    <name evidence="3" type="ORF">L1049_024503</name>
</gene>
<dbReference type="Proteomes" id="UP001415857">
    <property type="component" value="Unassembled WGS sequence"/>
</dbReference>
<dbReference type="EMBL" id="JBBPBK010000005">
    <property type="protein sequence ID" value="KAK9285312.1"/>
    <property type="molecule type" value="Genomic_DNA"/>
</dbReference>
<dbReference type="InterPro" id="IPR055357">
    <property type="entry name" value="LRR_At1g61320_AtMIF1"/>
</dbReference>
<protein>
    <recommendedName>
        <fullName evidence="2">At1g61320/AtMIF1 LRR domain-containing protein</fullName>
    </recommendedName>
</protein>
<evidence type="ECO:0000256" key="1">
    <source>
        <dbReference type="SAM" id="MobiDB-lite"/>
    </source>
</evidence>
<accession>A0AAP0RVD1</accession>
<evidence type="ECO:0000313" key="4">
    <source>
        <dbReference type="Proteomes" id="UP001415857"/>
    </source>
</evidence>
<dbReference type="SUPFAM" id="SSF81383">
    <property type="entry name" value="F-box domain"/>
    <property type="match status" value="1"/>
</dbReference>
<evidence type="ECO:0000313" key="3">
    <source>
        <dbReference type="EMBL" id="KAK9285312.1"/>
    </source>
</evidence>
<feature type="domain" description="At1g61320/AtMIF1 LRR" evidence="2">
    <location>
        <begin position="135"/>
        <end position="315"/>
    </location>
</feature>
<keyword evidence="4" id="KW-1185">Reference proteome</keyword>
<sequence>MGNHESAKLRSSAVWRWLSRFNPTRVIKKQSNDNAVADNGSRSSNTKQEGVENDGQEDRITQLPDSILIHILSFLPTEDAIRTLLIPGFRNLCCFTQSLDLDLGLYCDRSTGRDLNDPAVGARFVNHVRQVQIRHDVPTISKFRLRFPDTVGRDTRCADEIDAWIGFALMKKVNVLVLDFFSTNFPSHPKDFYNLPNYVLSSGSLKELKLVLCGMNSWEEIHLASLKECNGPSELNITAPSIYCPLLENLSLIECHGLYELNICSPSVQILVIVQKPNSRIKITCPCVTSLNISGWIDGVALKKISSLLDATLDLSESSYNGNDEYRKFRMTLQMPHHVKVLTIYDGLILVRLSF</sequence>
<dbReference type="PANTHER" id="PTHR34223">
    <property type="entry name" value="OS11G0201299 PROTEIN"/>
    <property type="match status" value="1"/>
</dbReference>
<name>A0AAP0RVD1_LIQFO</name>
<evidence type="ECO:0000259" key="2">
    <source>
        <dbReference type="Pfam" id="PF23622"/>
    </source>
</evidence>
<dbReference type="AlphaFoldDB" id="A0AAP0RVD1"/>
<comment type="caution">
    <text evidence="3">The sequence shown here is derived from an EMBL/GenBank/DDBJ whole genome shotgun (WGS) entry which is preliminary data.</text>
</comment>
<proteinExistence type="predicted"/>
<dbReference type="InterPro" id="IPR036047">
    <property type="entry name" value="F-box-like_dom_sf"/>
</dbReference>
<dbReference type="PANTHER" id="PTHR34223:SF51">
    <property type="entry name" value="OS06G0556300 PROTEIN"/>
    <property type="match status" value="1"/>
</dbReference>
<feature type="region of interest" description="Disordered" evidence="1">
    <location>
        <begin position="29"/>
        <end position="57"/>
    </location>
</feature>
<reference evidence="3 4" key="1">
    <citation type="journal article" date="2024" name="Plant J.">
        <title>Genome sequences and population genomics reveal climatic adaptation and genomic divergence between two closely related sweetgum species.</title>
        <authorList>
            <person name="Xu W.Q."/>
            <person name="Ren C.Q."/>
            <person name="Zhang X.Y."/>
            <person name="Comes H.P."/>
            <person name="Liu X.H."/>
            <person name="Li Y.G."/>
            <person name="Kettle C.J."/>
            <person name="Jalonen R."/>
            <person name="Gaisberger H."/>
            <person name="Ma Y.Z."/>
            <person name="Qiu Y.X."/>
        </authorList>
    </citation>
    <scope>NUCLEOTIDE SEQUENCE [LARGE SCALE GENOMIC DNA]</scope>
    <source>
        <strain evidence="3">Hangzhou</strain>
    </source>
</reference>
<organism evidence="3 4">
    <name type="scientific">Liquidambar formosana</name>
    <name type="common">Formosan gum</name>
    <dbReference type="NCBI Taxonomy" id="63359"/>
    <lineage>
        <taxon>Eukaryota</taxon>
        <taxon>Viridiplantae</taxon>
        <taxon>Streptophyta</taxon>
        <taxon>Embryophyta</taxon>
        <taxon>Tracheophyta</taxon>
        <taxon>Spermatophyta</taxon>
        <taxon>Magnoliopsida</taxon>
        <taxon>eudicotyledons</taxon>
        <taxon>Gunneridae</taxon>
        <taxon>Pentapetalae</taxon>
        <taxon>Saxifragales</taxon>
        <taxon>Altingiaceae</taxon>
        <taxon>Liquidambar</taxon>
    </lineage>
</organism>
<dbReference type="Pfam" id="PF23622">
    <property type="entry name" value="LRR_At1g61320_AtMIF1"/>
    <property type="match status" value="1"/>
</dbReference>
<dbReference type="InterPro" id="IPR053197">
    <property type="entry name" value="F-box_SCFL_complex_component"/>
</dbReference>